<dbReference type="InterPro" id="IPR036279">
    <property type="entry name" value="5-3_exonuclease_C_sf"/>
</dbReference>
<feature type="domain" description="XPG N-terminal" evidence="9">
    <location>
        <begin position="1"/>
        <end position="94"/>
    </location>
</feature>
<evidence type="ECO:0000256" key="5">
    <source>
        <dbReference type="ARBA" id="ARBA00022801"/>
    </source>
</evidence>
<dbReference type="InterPro" id="IPR006084">
    <property type="entry name" value="XPG/Rad2"/>
</dbReference>
<dbReference type="InterPro" id="IPR006085">
    <property type="entry name" value="XPG_DNA_repair_N"/>
</dbReference>
<dbReference type="SMART" id="SM00484">
    <property type="entry name" value="XPGI"/>
    <property type="match status" value="1"/>
</dbReference>
<dbReference type="GO" id="GO:0046872">
    <property type="term" value="F:metal ion binding"/>
    <property type="evidence" value="ECO:0007669"/>
    <property type="project" value="UniProtKB-KW"/>
</dbReference>
<dbReference type="InterPro" id="IPR008918">
    <property type="entry name" value="HhH2"/>
</dbReference>
<evidence type="ECO:0000256" key="6">
    <source>
        <dbReference type="ARBA" id="ARBA00022842"/>
    </source>
</evidence>
<evidence type="ECO:0000256" key="7">
    <source>
        <dbReference type="SAM" id="MobiDB-lite"/>
    </source>
</evidence>
<dbReference type="Pfam" id="PF00867">
    <property type="entry name" value="XPG_I"/>
    <property type="match status" value="1"/>
</dbReference>
<dbReference type="SUPFAM" id="SSF47807">
    <property type="entry name" value="5' to 3' exonuclease, C-terminal subdomain"/>
    <property type="match status" value="1"/>
</dbReference>
<evidence type="ECO:0000313" key="10">
    <source>
        <dbReference type="EMBL" id="QYA18852.1"/>
    </source>
</evidence>
<evidence type="ECO:0000256" key="3">
    <source>
        <dbReference type="ARBA" id="ARBA00022723"/>
    </source>
</evidence>
<dbReference type="PANTHER" id="PTHR11081:SF9">
    <property type="entry name" value="FLAP ENDONUCLEASE 1"/>
    <property type="match status" value="1"/>
</dbReference>
<reference evidence="10" key="1">
    <citation type="submission" date="2021-06" db="EMBL/GenBank/DDBJ databases">
        <authorList>
            <person name="Rolland C."/>
        </authorList>
    </citation>
    <scope>NUCLEOTIDE SEQUENCE</scope>
    <source>
        <strain evidence="10">347.936635</strain>
    </source>
</reference>
<evidence type="ECO:0000256" key="1">
    <source>
        <dbReference type="ARBA" id="ARBA00001946"/>
    </source>
</evidence>
<evidence type="ECO:0000259" key="8">
    <source>
        <dbReference type="SMART" id="SM00484"/>
    </source>
</evidence>
<sequence length="425" mass="47956">MGILKLLPFIRDCCTKGYYNGKFLYHYAGKRMAIDAHVQLHEFMSSGASIPEGFIRIALLLKGSGIHPIFVFDGKASASKAYTTEKRQALKQAKAEHLADVMATPELFTPTEIEKAEKEARVITSSHIEQAMKTLEVLGIPYVASSGEADLVLAALYRNGEIDGVFSKDSDMIVHGISPLVVGLVGYQTGPLEEYRSDEIKQELGFSDDEFIDFCVLMGCDYTEKIKNIGPANALKFIKEHKNIETIIEQLPKLGKRYQVPEKFDYIMARDQFRNTQPETHLARRYLPEAEPTIPESIQDENSMDIDEDFNTEEIMVERKMQELQKLSPFLPDEHAKTIIRLNKRANEGLAKKERPPFSDVIQGILYLPRTTTVCLFDNEDAVQPKPSNTNVKPPANNSLPPGQKTIKRYFTTKQETPACLFDDE</sequence>
<evidence type="ECO:0000259" key="9">
    <source>
        <dbReference type="SMART" id="SM00485"/>
    </source>
</evidence>
<evidence type="ECO:0000256" key="2">
    <source>
        <dbReference type="ARBA" id="ARBA00022722"/>
    </source>
</evidence>
<organism evidence="10">
    <name type="scientific">Clandestinovirus</name>
    <dbReference type="NCBI Taxonomy" id="2831644"/>
    <lineage>
        <taxon>Viruses</taxon>
    </lineage>
</organism>
<dbReference type="Gene3D" id="1.10.150.20">
    <property type="entry name" value="5' to 3' exonuclease, C-terminal subdomain"/>
    <property type="match status" value="1"/>
</dbReference>
<keyword evidence="5" id="KW-0378">Hydrolase</keyword>
<dbReference type="FunFam" id="1.10.150.20:FF:000009">
    <property type="entry name" value="Flap endonuclease 1"/>
    <property type="match status" value="1"/>
</dbReference>
<dbReference type="InterPro" id="IPR006086">
    <property type="entry name" value="XPG-I_dom"/>
</dbReference>
<evidence type="ECO:0000256" key="4">
    <source>
        <dbReference type="ARBA" id="ARBA00022759"/>
    </source>
</evidence>
<proteinExistence type="predicted"/>
<comment type="cofactor">
    <cofactor evidence="1">
        <name>Mg(2+)</name>
        <dbReference type="ChEBI" id="CHEBI:18420"/>
    </cofactor>
</comment>
<feature type="compositionally biased region" description="Polar residues" evidence="7">
    <location>
        <begin position="386"/>
        <end position="401"/>
    </location>
</feature>
<protein>
    <submittedName>
        <fullName evidence="10">Flap endonuclease-1</fullName>
    </submittedName>
</protein>
<dbReference type="PRINTS" id="PR00853">
    <property type="entry name" value="XPGRADSUPER"/>
</dbReference>
<dbReference type="GO" id="GO:0017108">
    <property type="term" value="F:5'-flap endonuclease activity"/>
    <property type="evidence" value="ECO:0007669"/>
    <property type="project" value="TreeGrafter"/>
</dbReference>
<dbReference type="InterPro" id="IPR029060">
    <property type="entry name" value="PIN-like_dom_sf"/>
</dbReference>
<dbReference type="GO" id="GO:0003677">
    <property type="term" value="F:DNA binding"/>
    <property type="evidence" value="ECO:0007669"/>
    <property type="project" value="InterPro"/>
</dbReference>
<keyword evidence="3" id="KW-0479">Metal-binding</keyword>
<keyword evidence="4 10" id="KW-0255">Endonuclease</keyword>
<dbReference type="EMBL" id="MZ420154">
    <property type="protein sequence ID" value="QYA18852.1"/>
    <property type="molecule type" value="Genomic_DNA"/>
</dbReference>
<dbReference type="PANTHER" id="PTHR11081">
    <property type="entry name" value="FLAP ENDONUCLEASE FAMILY MEMBER"/>
    <property type="match status" value="1"/>
</dbReference>
<dbReference type="SMART" id="SM00485">
    <property type="entry name" value="XPGN"/>
    <property type="match status" value="1"/>
</dbReference>
<dbReference type="SUPFAM" id="SSF88723">
    <property type="entry name" value="PIN domain-like"/>
    <property type="match status" value="1"/>
</dbReference>
<dbReference type="Gene3D" id="3.40.50.1010">
    <property type="entry name" value="5'-nuclease"/>
    <property type="match status" value="1"/>
</dbReference>
<dbReference type="CDD" id="cd09907">
    <property type="entry name" value="H3TH_FEN1-Euk"/>
    <property type="match status" value="1"/>
</dbReference>
<accession>A0A8F8KMG7</accession>
<name>A0A8F8KMG7_9VIRU</name>
<dbReference type="SMART" id="SM00279">
    <property type="entry name" value="HhH2"/>
    <property type="match status" value="1"/>
</dbReference>
<feature type="region of interest" description="Disordered" evidence="7">
    <location>
        <begin position="384"/>
        <end position="404"/>
    </location>
</feature>
<dbReference type="Pfam" id="PF00752">
    <property type="entry name" value="XPG_N"/>
    <property type="match status" value="1"/>
</dbReference>
<keyword evidence="2" id="KW-0540">Nuclease</keyword>
<feature type="domain" description="XPG-I" evidence="8">
    <location>
        <begin position="136"/>
        <end position="206"/>
    </location>
</feature>
<keyword evidence="6" id="KW-0460">Magnesium</keyword>
<gene>
    <name evidence="10" type="ORF">KOM_12_584</name>
</gene>